<reference evidence="2" key="2">
    <citation type="submission" date="2023-01" db="EMBL/GenBank/DDBJ databases">
        <title>Draft genome sequence of Portibacter lacus strain NBRC 108769.</title>
        <authorList>
            <person name="Sun Q."/>
            <person name="Mori K."/>
        </authorList>
    </citation>
    <scope>NUCLEOTIDE SEQUENCE</scope>
    <source>
        <strain evidence="2">NBRC 108769</strain>
    </source>
</reference>
<sequence>MYMKNPFDISKFALTMKTIGRNIIEESNRINMERNQNKLVSEQFVLYVAVSIFAIFIGSQITEGFLLVPHWKAISAGDFYAYYSEFGPSIGQFYTVLTIVAALIPIALVVYCKYIGSKASQPAMISSLFAVLFIACFYVYFKGTNELFYEAALNDADLKKELVIWSSWHWGRVLIECLSLIFLIRSAIQLRNKNT</sequence>
<reference evidence="2" key="1">
    <citation type="journal article" date="2014" name="Int. J. Syst. Evol. Microbiol.">
        <title>Complete genome sequence of Corynebacterium casei LMG S-19264T (=DSM 44701T), isolated from a smear-ripened cheese.</title>
        <authorList>
            <consortium name="US DOE Joint Genome Institute (JGI-PGF)"/>
            <person name="Walter F."/>
            <person name="Albersmeier A."/>
            <person name="Kalinowski J."/>
            <person name="Ruckert C."/>
        </authorList>
    </citation>
    <scope>NUCLEOTIDE SEQUENCE</scope>
    <source>
        <strain evidence="2">NBRC 108769</strain>
    </source>
</reference>
<protein>
    <recommendedName>
        <fullName evidence="4">DUF1772 domain-containing protein</fullName>
    </recommendedName>
</protein>
<dbReference type="EMBL" id="BSOH01000005">
    <property type="protein sequence ID" value="GLR16523.1"/>
    <property type="molecule type" value="Genomic_DNA"/>
</dbReference>
<keyword evidence="1" id="KW-0472">Membrane</keyword>
<evidence type="ECO:0000313" key="3">
    <source>
        <dbReference type="Proteomes" id="UP001156666"/>
    </source>
</evidence>
<evidence type="ECO:0000313" key="2">
    <source>
        <dbReference type="EMBL" id="GLR16523.1"/>
    </source>
</evidence>
<keyword evidence="1" id="KW-1133">Transmembrane helix</keyword>
<keyword evidence="3" id="KW-1185">Reference proteome</keyword>
<feature type="transmembrane region" description="Helical" evidence="1">
    <location>
        <begin position="91"/>
        <end position="111"/>
    </location>
</feature>
<keyword evidence="1" id="KW-0812">Transmembrane</keyword>
<organism evidence="2 3">
    <name type="scientific">Portibacter lacus</name>
    <dbReference type="NCBI Taxonomy" id="1099794"/>
    <lineage>
        <taxon>Bacteria</taxon>
        <taxon>Pseudomonadati</taxon>
        <taxon>Bacteroidota</taxon>
        <taxon>Saprospiria</taxon>
        <taxon>Saprospirales</taxon>
        <taxon>Haliscomenobacteraceae</taxon>
        <taxon>Portibacter</taxon>
    </lineage>
</organism>
<dbReference type="AlphaFoldDB" id="A0AA37SL84"/>
<feature type="transmembrane region" description="Helical" evidence="1">
    <location>
        <begin position="169"/>
        <end position="188"/>
    </location>
</feature>
<gene>
    <name evidence="2" type="ORF">GCM10007940_11380</name>
</gene>
<dbReference type="Proteomes" id="UP001156666">
    <property type="component" value="Unassembled WGS sequence"/>
</dbReference>
<accession>A0AA37SL84</accession>
<comment type="caution">
    <text evidence="2">The sequence shown here is derived from an EMBL/GenBank/DDBJ whole genome shotgun (WGS) entry which is preliminary data.</text>
</comment>
<evidence type="ECO:0000256" key="1">
    <source>
        <dbReference type="SAM" id="Phobius"/>
    </source>
</evidence>
<proteinExistence type="predicted"/>
<feature type="transmembrane region" description="Helical" evidence="1">
    <location>
        <begin position="44"/>
        <end position="71"/>
    </location>
</feature>
<name>A0AA37SL84_9BACT</name>
<feature type="transmembrane region" description="Helical" evidence="1">
    <location>
        <begin position="123"/>
        <end position="141"/>
    </location>
</feature>
<evidence type="ECO:0008006" key="4">
    <source>
        <dbReference type="Google" id="ProtNLM"/>
    </source>
</evidence>